<name>A0A1G1SUB1_9BACT</name>
<accession>A0A1G1SUB1</accession>
<keyword evidence="1" id="KW-0812">Transmembrane</keyword>
<evidence type="ECO:0000313" key="4">
    <source>
        <dbReference type="Proteomes" id="UP000176294"/>
    </source>
</evidence>
<organism evidence="3 4">
    <name type="scientific">Hymenobacter lapidarius</name>
    <dbReference type="NCBI Taxonomy" id="1908237"/>
    <lineage>
        <taxon>Bacteria</taxon>
        <taxon>Pseudomonadati</taxon>
        <taxon>Bacteroidota</taxon>
        <taxon>Cytophagia</taxon>
        <taxon>Cytophagales</taxon>
        <taxon>Hymenobacteraceae</taxon>
        <taxon>Hymenobacter</taxon>
    </lineage>
</organism>
<keyword evidence="2" id="KW-0732">Signal</keyword>
<dbReference type="RefSeq" id="WP_125921749.1">
    <property type="nucleotide sequence ID" value="NZ_MDZB01000149.1"/>
</dbReference>
<protein>
    <submittedName>
        <fullName evidence="3">Uncharacterized protein</fullName>
    </submittedName>
</protein>
<feature type="chain" id="PRO_5009578434" evidence="2">
    <location>
        <begin position="21"/>
        <end position="138"/>
    </location>
</feature>
<feature type="transmembrane region" description="Helical" evidence="1">
    <location>
        <begin position="44"/>
        <end position="65"/>
    </location>
</feature>
<keyword evidence="1" id="KW-0472">Membrane</keyword>
<dbReference type="AlphaFoldDB" id="A0A1G1SUB1"/>
<sequence length="138" mass="14385">MFARATLLSGLLCGISYASAAQSAAYTKADTARAVRVMFDQRRSIASALTAVGGTTLGVSAVAAIGGTSTDDGFVAAYLYGSAVVLAGVGVPFFVVGRKRHKEVTVAQEAVTLAAYEQGQPLPPLVIQRLKRRHFVLP</sequence>
<comment type="caution">
    <text evidence="3">The sequence shown here is derived from an EMBL/GenBank/DDBJ whole genome shotgun (WGS) entry which is preliminary data.</text>
</comment>
<keyword evidence="4" id="KW-1185">Reference proteome</keyword>
<feature type="transmembrane region" description="Helical" evidence="1">
    <location>
        <begin position="77"/>
        <end position="96"/>
    </location>
</feature>
<dbReference type="OrthoDB" id="885277at2"/>
<dbReference type="Proteomes" id="UP000176294">
    <property type="component" value="Unassembled WGS sequence"/>
</dbReference>
<feature type="signal peptide" evidence="2">
    <location>
        <begin position="1"/>
        <end position="20"/>
    </location>
</feature>
<evidence type="ECO:0000313" key="3">
    <source>
        <dbReference type="EMBL" id="OGX82214.1"/>
    </source>
</evidence>
<evidence type="ECO:0000256" key="2">
    <source>
        <dbReference type="SAM" id="SignalP"/>
    </source>
</evidence>
<keyword evidence="1" id="KW-1133">Transmembrane helix</keyword>
<gene>
    <name evidence="3" type="ORF">BEN47_18685</name>
</gene>
<reference evidence="3 4" key="1">
    <citation type="submission" date="2016-08" db="EMBL/GenBank/DDBJ databases">
        <title>Hymenobacter coccineus sp. nov., Hymenobacter lapidarius sp. nov. and Hymenobacter glacialis sp. nov., isolated from Antarctic soil.</title>
        <authorList>
            <person name="Sedlacek I."/>
            <person name="Kralova S."/>
            <person name="Kyrova K."/>
            <person name="Maslanova I."/>
            <person name="Stankova E."/>
            <person name="Vrbovska V."/>
            <person name="Nemec M."/>
            <person name="Bartak M."/>
            <person name="Svec P."/>
            <person name="Busse H.-J."/>
            <person name="Pantucek R."/>
        </authorList>
    </citation>
    <scope>NUCLEOTIDE SEQUENCE [LARGE SCALE GENOMIC DNA]</scope>
    <source>
        <strain evidence="3 4">CCM 8643</strain>
    </source>
</reference>
<proteinExistence type="predicted"/>
<dbReference type="EMBL" id="MDZB01000149">
    <property type="protein sequence ID" value="OGX82214.1"/>
    <property type="molecule type" value="Genomic_DNA"/>
</dbReference>
<evidence type="ECO:0000256" key="1">
    <source>
        <dbReference type="SAM" id="Phobius"/>
    </source>
</evidence>